<organism evidence="1">
    <name type="scientific">Selenomonas ruminantium subsp. ruminantium</name>
    <dbReference type="NCBI Taxonomy" id="114196"/>
    <lineage>
        <taxon>Bacteria</taxon>
        <taxon>Bacillati</taxon>
        <taxon>Bacillota</taxon>
        <taxon>Negativicutes</taxon>
        <taxon>Selenomonadales</taxon>
        <taxon>Selenomonadaceae</taxon>
        <taxon>Selenomonas</taxon>
    </lineage>
</organism>
<reference evidence="1" key="1">
    <citation type="journal article" date="2002" name="Protein Expr. Purif.">
        <title>A flavoprotein encoded in Selenomonas ruminantium is characterized after expression in Escherichia coli.</title>
        <authorList>
            <person name="Anderson P.J."/>
            <person name="Cole L.J."/>
            <person name="McKay D.B."/>
            <person name="Entsch B."/>
        </authorList>
    </citation>
    <scope>NUCLEOTIDE SEQUENCE</scope>
    <source>
        <strain evidence="1">ATCC 12561</strain>
    </source>
</reference>
<proteinExistence type="predicted"/>
<evidence type="ECO:0000313" key="1">
    <source>
        <dbReference type="EMBL" id="AAG14890.1"/>
    </source>
</evidence>
<dbReference type="SUPFAM" id="SSF47598">
    <property type="entry name" value="Ribbon-helix-helix"/>
    <property type="match status" value="1"/>
</dbReference>
<evidence type="ECO:0008006" key="2">
    <source>
        <dbReference type="Google" id="ProtNLM"/>
    </source>
</evidence>
<name>Q9F674_SELRU</name>
<sequence>MHVKNIRGDYEMFEVKQTEEMLNKTFRLPASLLDELARIAEHEKVSVNNLVRQCCEYALSNMKSEK</sequence>
<accession>Q9F674</accession>
<dbReference type="GO" id="GO:0006355">
    <property type="term" value="P:regulation of DNA-templated transcription"/>
    <property type="evidence" value="ECO:0007669"/>
    <property type="project" value="InterPro"/>
</dbReference>
<protein>
    <recommendedName>
        <fullName evidence="2">CopG-like RHH_1 or ribbon-helix-helix domain-containing protein, RHH_5</fullName>
    </recommendedName>
</protein>
<dbReference type="EMBL" id="AF297121">
    <property type="protein sequence ID" value="AAG14890.1"/>
    <property type="molecule type" value="Genomic_DNA"/>
</dbReference>
<dbReference type="InterPro" id="IPR010985">
    <property type="entry name" value="Ribbon_hlx_hlx"/>
</dbReference>
<dbReference type="AlphaFoldDB" id="Q9F674"/>